<dbReference type="InterPro" id="IPR003660">
    <property type="entry name" value="HAMP_dom"/>
</dbReference>
<keyword evidence="8" id="KW-0472">Membrane</keyword>
<dbReference type="InterPro" id="IPR003594">
    <property type="entry name" value="HATPase_dom"/>
</dbReference>
<dbReference type="PRINTS" id="PR00344">
    <property type="entry name" value="BCTRLSENSOR"/>
</dbReference>
<evidence type="ECO:0000256" key="4">
    <source>
        <dbReference type="ARBA" id="ARBA00022553"/>
    </source>
</evidence>
<dbReference type="RefSeq" id="WP_004623397.1">
    <property type="nucleotide sequence ID" value="NZ_AORV01000013.1"/>
</dbReference>
<dbReference type="PROSITE" id="PS50885">
    <property type="entry name" value="HAMP"/>
    <property type="match status" value="1"/>
</dbReference>
<dbReference type="Pfam" id="PF02518">
    <property type="entry name" value="HATPase_c"/>
    <property type="match status" value="1"/>
</dbReference>
<evidence type="ECO:0000256" key="7">
    <source>
        <dbReference type="ARBA" id="ARBA00023012"/>
    </source>
</evidence>
<dbReference type="SMART" id="SM00387">
    <property type="entry name" value="HATPase_c"/>
    <property type="match status" value="1"/>
</dbReference>
<dbReference type="Pfam" id="PF00672">
    <property type="entry name" value="HAMP"/>
    <property type="match status" value="1"/>
</dbReference>
<evidence type="ECO:0000256" key="8">
    <source>
        <dbReference type="SAM" id="Phobius"/>
    </source>
</evidence>
<dbReference type="InterPro" id="IPR050351">
    <property type="entry name" value="BphY/WalK/GraS-like"/>
</dbReference>
<dbReference type="Gene3D" id="1.10.287.130">
    <property type="match status" value="1"/>
</dbReference>
<dbReference type="GO" id="GO:0000155">
    <property type="term" value="F:phosphorelay sensor kinase activity"/>
    <property type="evidence" value="ECO:0007669"/>
    <property type="project" value="InterPro"/>
</dbReference>
<dbReference type="GO" id="GO:0004721">
    <property type="term" value="F:phosphoprotein phosphatase activity"/>
    <property type="evidence" value="ECO:0007669"/>
    <property type="project" value="TreeGrafter"/>
</dbReference>
<comment type="catalytic activity">
    <reaction evidence="1">
        <text>ATP + protein L-histidine = ADP + protein N-phospho-L-histidine.</text>
        <dbReference type="EC" id="2.7.13.3"/>
    </reaction>
</comment>
<dbReference type="InterPro" id="IPR004358">
    <property type="entry name" value="Sig_transdc_His_kin-like_C"/>
</dbReference>
<dbReference type="AlphaFoldDB" id="S0FNR5"/>
<organism evidence="11 12">
    <name type="scientific">Ruminiclostridium cellobioparum subsp. termitidis CT1112</name>
    <dbReference type="NCBI Taxonomy" id="1195236"/>
    <lineage>
        <taxon>Bacteria</taxon>
        <taxon>Bacillati</taxon>
        <taxon>Bacillota</taxon>
        <taxon>Clostridia</taxon>
        <taxon>Eubacteriales</taxon>
        <taxon>Oscillospiraceae</taxon>
        <taxon>Ruminiclostridium</taxon>
    </lineage>
</organism>
<dbReference type="Pfam" id="PF00512">
    <property type="entry name" value="HisKA"/>
    <property type="match status" value="1"/>
</dbReference>
<evidence type="ECO:0000256" key="2">
    <source>
        <dbReference type="ARBA" id="ARBA00004370"/>
    </source>
</evidence>
<dbReference type="PROSITE" id="PS50109">
    <property type="entry name" value="HIS_KIN"/>
    <property type="match status" value="1"/>
</dbReference>
<dbReference type="PANTHER" id="PTHR45453">
    <property type="entry name" value="PHOSPHATE REGULON SENSOR PROTEIN PHOR"/>
    <property type="match status" value="1"/>
</dbReference>
<evidence type="ECO:0000313" key="11">
    <source>
        <dbReference type="EMBL" id="EMS73845.1"/>
    </source>
</evidence>
<dbReference type="SMART" id="SM00388">
    <property type="entry name" value="HisKA"/>
    <property type="match status" value="1"/>
</dbReference>
<dbReference type="CDD" id="cd06225">
    <property type="entry name" value="HAMP"/>
    <property type="match status" value="1"/>
</dbReference>
<keyword evidence="5" id="KW-0808">Transferase</keyword>
<evidence type="ECO:0000256" key="5">
    <source>
        <dbReference type="ARBA" id="ARBA00022679"/>
    </source>
</evidence>
<dbReference type="FunFam" id="1.10.287.130:FF:000001">
    <property type="entry name" value="Two-component sensor histidine kinase"/>
    <property type="match status" value="1"/>
</dbReference>
<keyword evidence="12" id="KW-1185">Reference proteome</keyword>
<dbReference type="STRING" id="1195236.CTER_0140"/>
<keyword evidence="8" id="KW-1133">Transmembrane helix</keyword>
<dbReference type="SUPFAM" id="SSF158472">
    <property type="entry name" value="HAMP domain-like"/>
    <property type="match status" value="1"/>
</dbReference>
<dbReference type="SMART" id="SM00304">
    <property type="entry name" value="HAMP"/>
    <property type="match status" value="1"/>
</dbReference>
<dbReference type="InterPro" id="IPR005467">
    <property type="entry name" value="His_kinase_dom"/>
</dbReference>
<comment type="caution">
    <text evidence="11">The sequence shown here is derived from an EMBL/GenBank/DDBJ whole genome shotgun (WGS) entry which is preliminary data.</text>
</comment>
<evidence type="ECO:0000313" key="12">
    <source>
        <dbReference type="Proteomes" id="UP000014155"/>
    </source>
</evidence>
<accession>S0FNR5</accession>
<keyword evidence="7" id="KW-0902">Two-component regulatory system</keyword>
<dbReference type="InterPro" id="IPR036890">
    <property type="entry name" value="HATPase_C_sf"/>
</dbReference>
<dbReference type="EMBL" id="AORV01000013">
    <property type="protein sequence ID" value="EMS73845.1"/>
    <property type="molecule type" value="Genomic_DNA"/>
</dbReference>
<dbReference type="PATRIC" id="fig|1195236.3.peg.441"/>
<gene>
    <name evidence="11" type="ORF">CTER_0140</name>
</gene>
<keyword evidence="6 11" id="KW-0418">Kinase</keyword>
<evidence type="ECO:0000259" key="10">
    <source>
        <dbReference type="PROSITE" id="PS50885"/>
    </source>
</evidence>
<dbReference type="GO" id="GO:0016036">
    <property type="term" value="P:cellular response to phosphate starvation"/>
    <property type="evidence" value="ECO:0007669"/>
    <property type="project" value="TreeGrafter"/>
</dbReference>
<feature type="transmembrane region" description="Helical" evidence="8">
    <location>
        <begin position="174"/>
        <end position="193"/>
    </location>
</feature>
<feature type="domain" description="Histidine kinase" evidence="9">
    <location>
        <begin position="276"/>
        <end position="494"/>
    </location>
</feature>
<dbReference type="SUPFAM" id="SSF47384">
    <property type="entry name" value="Homodimeric domain of signal transducing histidine kinase"/>
    <property type="match status" value="1"/>
</dbReference>
<evidence type="ECO:0000256" key="1">
    <source>
        <dbReference type="ARBA" id="ARBA00000085"/>
    </source>
</evidence>
<reference evidence="11 12" key="1">
    <citation type="journal article" date="2013" name="Genome Announc.">
        <title>Draft Genome Sequence of the Cellulolytic, Mesophilic, Anaerobic Bacterium Clostridium termitidis Strain CT1112 (DSM 5398).</title>
        <authorList>
            <person name="Lal S."/>
            <person name="Ramachandran U."/>
            <person name="Zhang X."/>
            <person name="Munir R."/>
            <person name="Sparling R."/>
            <person name="Levin D.B."/>
        </authorList>
    </citation>
    <scope>NUCLEOTIDE SEQUENCE [LARGE SCALE GENOMIC DNA]</scope>
    <source>
        <strain evidence="11 12">CT1112</strain>
    </source>
</reference>
<evidence type="ECO:0000256" key="3">
    <source>
        <dbReference type="ARBA" id="ARBA00012438"/>
    </source>
</evidence>
<evidence type="ECO:0000256" key="6">
    <source>
        <dbReference type="ARBA" id="ARBA00022777"/>
    </source>
</evidence>
<dbReference type="InterPro" id="IPR036097">
    <property type="entry name" value="HisK_dim/P_sf"/>
</dbReference>
<keyword evidence="8" id="KW-0812">Transmembrane</keyword>
<dbReference type="GO" id="GO:0005886">
    <property type="term" value="C:plasma membrane"/>
    <property type="evidence" value="ECO:0007669"/>
    <property type="project" value="TreeGrafter"/>
</dbReference>
<dbReference type="EC" id="2.7.13.3" evidence="3"/>
<proteinExistence type="predicted"/>
<feature type="transmembrane region" description="Helical" evidence="8">
    <location>
        <begin position="12"/>
        <end position="32"/>
    </location>
</feature>
<dbReference type="Proteomes" id="UP000014155">
    <property type="component" value="Unassembled WGS sequence"/>
</dbReference>
<dbReference type="Gene3D" id="3.30.565.10">
    <property type="entry name" value="Histidine kinase-like ATPase, C-terminal domain"/>
    <property type="match status" value="1"/>
</dbReference>
<dbReference type="InterPro" id="IPR003661">
    <property type="entry name" value="HisK_dim/P_dom"/>
</dbReference>
<dbReference type="CDD" id="cd00082">
    <property type="entry name" value="HisKA"/>
    <property type="match status" value="1"/>
</dbReference>
<sequence length="495" mass="56911">MKISLKTQLFSTFFGMIVFFVVLSLILSSTLLEKYYYSKKEDAMLQTFDSIRDVYNHDPDNVMFDLEKIESLRGIGIIFFDKDFNIIYQSRQRVLSAGARKFRVEPREPAPDWRNLRDKFSKVAPDKPLIEKRFDMRMESSFVSLYGKIDDDVFVYLGSPVAAIQESAKIAVRFYIFTGIFMVIFGGIIIYFLSLRLTKPIIKLNGIAKKMAVLDFEEKYDEKRNDEIGTLGDSINSLSNQLERSIGELKAANYKLMQDIEKERQIDEMRKEFISNVSHELKTPIALVQGYAEGLKLNVNDDEENKNYYCEVIIDEANKMNNMVRKLLALSELEFNRIEPDREEFCVNDLIRNTLKKNSLLFAEKGASVTFDDNGNGDIRINADYYLMEQVLMNYLSNGLNHLDEKKIINIYARVSGDKVRVEVFNSGANIPEEALESIWLSFYKVDKARTRAYGGTGLGLSIVKAIQKAHDNSYGVENKTDGVLFWFECDLVKG</sequence>
<dbReference type="SUPFAM" id="SSF55874">
    <property type="entry name" value="ATPase domain of HSP90 chaperone/DNA topoisomerase II/histidine kinase"/>
    <property type="match status" value="1"/>
</dbReference>
<feature type="domain" description="HAMP" evidence="10">
    <location>
        <begin position="195"/>
        <end position="247"/>
    </location>
</feature>
<dbReference type="Gene3D" id="6.10.340.10">
    <property type="match status" value="1"/>
</dbReference>
<name>S0FNR5_RUMCE</name>
<keyword evidence="4" id="KW-0597">Phosphoprotein</keyword>
<protein>
    <recommendedName>
        <fullName evidence="3">histidine kinase</fullName>
        <ecNumber evidence="3">2.7.13.3</ecNumber>
    </recommendedName>
</protein>
<dbReference type="PANTHER" id="PTHR45453:SF3">
    <property type="entry name" value="HISTIDINE KINASE"/>
    <property type="match status" value="1"/>
</dbReference>
<dbReference type="eggNOG" id="COG5002">
    <property type="taxonomic scope" value="Bacteria"/>
</dbReference>
<comment type="subcellular location">
    <subcellularLocation>
        <location evidence="2">Membrane</location>
    </subcellularLocation>
</comment>
<evidence type="ECO:0000259" key="9">
    <source>
        <dbReference type="PROSITE" id="PS50109"/>
    </source>
</evidence>